<evidence type="ECO:0000313" key="3">
    <source>
        <dbReference type="Proteomes" id="UP000015101"/>
    </source>
</evidence>
<dbReference type="EMBL" id="AMQM01005391">
    <property type="status" value="NOT_ANNOTATED_CDS"/>
    <property type="molecule type" value="Genomic_DNA"/>
</dbReference>
<accession>T1F9H4</accession>
<dbReference type="EMBL" id="KB096900">
    <property type="protein sequence ID" value="ESO00673.1"/>
    <property type="molecule type" value="Genomic_DNA"/>
</dbReference>
<protein>
    <submittedName>
        <fullName evidence="1 2">Uncharacterized protein</fullName>
    </submittedName>
</protein>
<dbReference type="InParanoid" id="T1F9H4"/>
<reference evidence="2" key="3">
    <citation type="submission" date="2015-06" db="UniProtKB">
        <authorList>
            <consortium name="EnsemblMetazoa"/>
        </authorList>
    </citation>
    <scope>IDENTIFICATION</scope>
</reference>
<organism evidence="2 3">
    <name type="scientific">Helobdella robusta</name>
    <name type="common">Californian leech</name>
    <dbReference type="NCBI Taxonomy" id="6412"/>
    <lineage>
        <taxon>Eukaryota</taxon>
        <taxon>Metazoa</taxon>
        <taxon>Spiralia</taxon>
        <taxon>Lophotrochozoa</taxon>
        <taxon>Annelida</taxon>
        <taxon>Clitellata</taxon>
        <taxon>Hirudinea</taxon>
        <taxon>Rhynchobdellida</taxon>
        <taxon>Glossiphoniidae</taxon>
        <taxon>Helobdella</taxon>
    </lineage>
</organism>
<keyword evidence="3" id="KW-1185">Reference proteome</keyword>
<dbReference type="RefSeq" id="XP_009021310.1">
    <property type="nucleotide sequence ID" value="XM_009023062.1"/>
</dbReference>
<dbReference type="EnsemblMetazoa" id="HelroT175656">
    <property type="protein sequence ID" value="HelroP175656"/>
    <property type="gene ID" value="HelroG175656"/>
</dbReference>
<name>T1F9H4_HELRO</name>
<proteinExistence type="predicted"/>
<dbReference type="HOGENOM" id="CLU_779089_0_0_1"/>
<gene>
    <name evidence="2" type="primary">20205473</name>
    <name evidence="1" type="ORF">HELRODRAFT_175656</name>
</gene>
<evidence type="ECO:0000313" key="1">
    <source>
        <dbReference type="EMBL" id="ESO00673.1"/>
    </source>
</evidence>
<evidence type="ECO:0000313" key="2">
    <source>
        <dbReference type="EnsemblMetazoa" id="HelroP175656"/>
    </source>
</evidence>
<reference evidence="3" key="1">
    <citation type="submission" date="2012-12" db="EMBL/GenBank/DDBJ databases">
        <authorList>
            <person name="Hellsten U."/>
            <person name="Grimwood J."/>
            <person name="Chapman J.A."/>
            <person name="Shapiro H."/>
            <person name="Aerts A."/>
            <person name="Otillar R.P."/>
            <person name="Terry A.Y."/>
            <person name="Boore J.L."/>
            <person name="Simakov O."/>
            <person name="Marletaz F."/>
            <person name="Cho S.-J."/>
            <person name="Edsinger-Gonzales E."/>
            <person name="Havlak P."/>
            <person name="Kuo D.-H."/>
            <person name="Larsson T."/>
            <person name="Lv J."/>
            <person name="Arendt D."/>
            <person name="Savage R."/>
            <person name="Osoegawa K."/>
            <person name="de Jong P."/>
            <person name="Lindberg D.R."/>
            <person name="Seaver E.C."/>
            <person name="Weisblat D.A."/>
            <person name="Putnam N.H."/>
            <person name="Grigoriev I.V."/>
            <person name="Rokhsar D.S."/>
        </authorList>
    </citation>
    <scope>NUCLEOTIDE SEQUENCE</scope>
</reference>
<dbReference type="Proteomes" id="UP000015101">
    <property type="component" value="Unassembled WGS sequence"/>
</dbReference>
<dbReference type="KEGG" id="hro:HELRODRAFT_175656"/>
<dbReference type="AlphaFoldDB" id="T1F9H4"/>
<dbReference type="GeneID" id="20205473"/>
<sequence>MRVLTDTADQCVQLEVQGKQKNVNRLRNGIRTMTPDVVTMSFRLMKPCRKLFEKSGTLAGIQKNDDVRIHRVLVKADDQSVNVVRMKWKISSLNEKNIIKALGHIVDRVCQQIDCQFFEKELLMKRSLELNENLFTAESFEKDFLQEPFIKTDLSKYTPKINELNRRGFEYCKRMLKLIQCFHEFPYMKEYLSSHLNSNDCLSRHVKKIERRNMYLSLSRGTEFLRTIGEFSKANGLNVSVISNEGMVISGDVNILLNAFQSFVMDSCKIRTHVYTTDGCQCHFDQRIVLYKQEENAKSGPTLLLLEKHSKSLSDEARSQFDRSITHRNSLVNANDLRNHANLVSTISRKYEFPGG</sequence>
<dbReference type="CTD" id="20205473"/>
<reference evidence="1 3" key="2">
    <citation type="journal article" date="2013" name="Nature">
        <title>Insights into bilaterian evolution from three spiralian genomes.</title>
        <authorList>
            <person name="Simakov O."/>
            <person name="Marletaz F."/>
            <person name="Cho S.J."/>
            <person name="Edsinger-Gonzales E."/>
            <person name="Havlak P."/>
            <person name="Hellsten U."/>
            <person name="Kuo D.H."/>
            <person name="Larsson T."/>
            <person name="Lv J."/>
            <person name="Arendt D."/>
            <person name="Savage R."/>
            <person name="Osoegawa K."/>
            <person name="de Jong P."/>
            <person name="Grimwood J."/>
            <person name="Chapman J.A."/>
            <person name="Shapiro H."/>
            <person name="Aerts A."/>
            <person name="Otillar R.P."/>
            <person name="Terry A.Y."/>
            <person name="Boore J.L."/>
            <person name="Grigoriev I.V."/>
            <person name="Lindberg D.R."/>
            <person name="Seaver E.C."/>
            <person name="Weisblat D.A."/>
            <person name="Putnam N.H."/>
            <person name="Rokhsar D.S."/>
        </authorList>
    </citation>
    <scope>NUCLEOTIDE SEQUENCE</scope>
</reference>